<feature type="domain" description="Toprim" evidence="15">
    <location>
        <begin position="268"/>
        <end position="348"/>
    </location>
</feature>
<dbReference type="AlphaFoldDB" id="A0A4D7CTE9"/>
<keyword evidence="9" id="KW-0460">Magnesium</keyword>
<dbReference type="Proteomes" id="UP000298615">
    <property type="component" value="Chromosome"/>
</dbReference>
<dbReference type="PIRSF" id="PIRSF002811">
    <property type="entry name" value="DnaG"/>
    <property type="match status" value="1"/>
</dbReference>
<dbReference type="GO" id="GO:0005737">
    <property type="term" value="C:cytoplasm"/>
    <property type="evidence" value="ECO:0007669"/>
    <property type="project" value="TreeGrafter"/>
</dbReference>
<dbReference type="InterPro" id="IPR050219">
    <property type="entry name" value="DnaG_primase"/>
</dbReference>
<dbReference type="GO" id="GO:0003677">
    <property type="term" value="F:DNA binding"/>
    <property type="evidence" value="ECO:0007669"/>
    <property type="project" value="UniProtKB-KW"/>
</dbReference>
<dbReference type="FunFam" id="3.90.980.10:FF:000001">
    <property type="entry name" value="DNA primase"/>
    <property type="match status" value="1"/>
</dbReference>
<dbReference type="PANTHER" id="PTHR30313">
    <property type="entry name" value="DNA PRIMASE"/>
    <property type="match status" value="1"/>
</dbReference>
<dbReference type="Pfam" id="PF13155">
    <property type="entry name" value="Toprim_2"/>
    <property type="match status" value="1"/>
</dbReference>
<name>A0A4D7CTE9_9ENTE</name>
<evidence type="ECO:0000259" key="15">
    <source>
        <dbReference type="PROSITE" id="PS50880"/>
    </source>
</evidence>
<dbReference type="CDD" id="cd03364">
    <property type="entry name" value="TOPRIM_DnaG_primases"/>
    <property type="match status" value="1"/>
</dbReference>
<keyword evidence="10 12" id="KW-0238">DNA-binding</keyword>
<keyword evidence="1 12" id="KW-0240">DNA-directed RNA polymerase</keyword>
<dbReference type="Gene3D" id="1.10.860.10">
    <property type="entry name" value="DNAb Helicase, Chain A"/>
    <property type="match status" value="1"/>
</dbReference>
<reference evidence="16 17" key="1">
    <citation type="submission" date="2019-04" db="EMBL/GenBank/DDBJ databases">
        <title>Vagococcus sp. nov., isolated from faeces of yaks (Bos grunniens).</title>
        <authorList>
            <person name="Ge Y."/>
        </authorList>
    </citation>
    <scope>NUCLEOTIDE SEQUENCE [LARGE SCALE GENOMIC DNA]</scope>
    <source>
        <strain evidence="16 17">MN-17</strain>
    </source>
</reference>
<dbReference type="Gene3D" id="3.90.580.10">
    <property type="entry name" value="Zinc finger, CHC2-type domain"/>
    <property type="match status" value="1"/>
</dbReference>
<organism evidence="16 17">
    <name type="scientific">Vagococcus zengguangii</name>
    <dbReference type="NCBI Taxonomy" id="2571750"/>
    <lineage>
        <taxon>Bacteria</taxon>
        <taxon>Bacillati</taxon>
        <taxon>Bacillota</taxon>
        <taxon>Bacilli</taxon>
        <taxon>Lactobacillales</taxon>
        <taxon>Enterococcaceae</taxon>
        <taxon>Vagococcus</taxon>
    </lineage>
</organism>
<keyword evidence="7 12" id="KW-0863">Zinc-finger</keyword>
<keyword evidence="5 12" id="KW-0235">DNA replication</keyword>
<dbReference type="PROSITE" id="PS50880">
    <property type="entry name" value="TOPRIM"/>
    <property type="match status" value="1"/>
</dbReference>
<comment type="function">
    <text evidence="12 13">RNA polymerase that catalyzes the synthesis of short RNA molecules used as primers for DNA polymerase during DNA replication.</text>
</comment>
<dbReference type="GO" id="GO:1990077">
    <property type="term" value="C:primosome complex"/>
    <property type="evidence" value="ECO:0007669"/>
    <property type="project" value="UniProtKB-KW"/>
</dbReference>
<protein>
    <recommendedName>
        <fullName evidence="12 13">DNA primase</fullName>
        <ecNumber evidence="12">2.7.7.101</ecNumber>
    </recommendedName>
</protein>
<dbReference type="Pfam" id="PF10410">
    <property type="entry name" value="DnaB_bind"/>
    <property type="match status" value="1"/>
</dbReference>
<comment type="domain">
    <text evidence="12">Contains an N-terminal zinc-binding domain, a central core domain that contains the primase activity, and a C-terminal DnaB-binding domain.</text>
</comment>
<dbReference type="Gene3D" id="3.90.980.10">
    <property type="entry name" value="DNA primase, catalytic core, N-terminal domain"/>
    <property type="match status" value="1"/>
</dbReference>
<dbReference type="InterPro" id="IPR006171">
    <property type="entry name" value="TOPRIM_dom"/>
</dbReference>
<dbReference type="InterPro" id="IPR006295">
    <property type="entry name" value="DNA_primase_DnaG"/>
</dbReference>
<dbReference type="Pfam" id="PF08275">
    <property type="entry name" value="DNAG_N"/>
    <property type="match status" value="1"/>
</dbReference>
<dbReference type="GO" id="GO:0000428">
    <property type="term" value="C:DNA-directed RNA polymerase complex"/>
    <property type="evidence" value="ECO:0007669"/>
    <property type="project" value="UniProtKB-KW"/>
</dbReference>
<evidence type="ECO:0000256" key="13">
    <source>
        <dbReference type="PIRNR" id="PIRNR002811"/>
    </source>
</evidence>
<evidence type="ECO:0000256" key="12">
    <source>
        <dbReference type="HAMAP-Rule" id="MF_00974"/>
    </source>
</evidence>
<evidence type="ECO:0000256" key="1">
    <source>
        <dbReference type="ARBA" id="ARBA00022478"/>
    </source>
</evidence>
<dbReference type="InterPro" id="IPR036977">
    <property type="entry name" value="DNA_primase_Znf_CHC2"/>
</dbReference>
<keyword evidence="4 12" id="KW-0548">Nucleotidyltransferase</keyword>
<comment type="subunit">
    <text evidence="12">Monomer. Interacts with DnaB.</text>
</comment>
<dbReference type="GO" id="GO:0008270">
    <property type="term" value="F:zinc ion binding"/>
    <property type="evidence" value="ECO:0007669"/>
    <property type="project" value="UniProtKB-UniRule"/>
</dbReference>
<dbReference type="InterPro" id="IPR013264">
    <property type="entry name" value="DNAG_N"/>
</dbReference>
<dbReference type="Gene3D" id="3.40.1360.10">
    <property type="match status" value="1"/>
</dbReference>
<dbReference type="InterPro" id="IPR030846">
    <property type="entry name" value="DnaG_bac"/>
</dbReference>
<keyword evidence="8 12" id="KW-0862">Zinc</keyword>
<sequence>MSRIPQEVLDEIRHQVNIVDVVGQYVQLKKSGKNYFGLCPFHDEKSPSFSVAEDKQIFHCFGCGKGGNVFQFVQEVDGVSFVESVEKVAETSHVQINYQFQPEMSVNETVQKRKFDTLIEMHEKAATLYQHVLLKTKVGEPALDYLYQRGLTDEQIEHFGIGFAPTENSLLRRVFENDGYSEEMLAASGLMSQRDNGEFFDRFFGRIMFPIRNNQGKLVAFSGRLFDQYLLDQKKSPKYLNSPETEIFNKRQVLYNFHEARKVGRKENELVLFEGFMDVIAAYNAGIKNGVASMGTSLTSEQINTLQRTVSQVLVCYDGDNAGKEASFRAMNVINDHSALDISLVLLPERMDPDEFIQKYGPERFVNLLKNHRESPFTFKLEYYKQNKNLDNELDRLEYLETMVRELLSVNSVIEREVYIKQLADDFDVSVEAIQAEIQKGLTNQAQVRQNRRREIAQAELVVPQVQQVPKLSLAEKTEQMLLFRILHETGVASSIKNLSDFQFIHTEYQQIFEIYQEYMLLHGEFLEADFLNALTDDTLKNKLIQISYLEMSEESSQQEINDYVRTIKKASLEQLKQEKLMQQKEASRMGNKELELQLTIEIINIQKLLKD</sequence>
<dbReference type="HAMAP" id="MF_00974">
    <property type="entry name" value="DNA_primase_DnaG"/>
    <property type="match status" value="1"/>
</dbReference>
<dbReference type="NCBIfam" id="TIGR01391">
    <property type="entry name" value="dnaG"/>
    <property type="match status" value="1"/>
</dbReference>
<evidence type="ECO:0000256" key="2">
    <source>
        <dbReference type="ARBA" id="ARBA00022515"/>
    </source>
</evidence>
<dbReference type="GO" id="GO:0006269">
    <property type="term" value="P:DNA replication, synthesis of primer"/>
    <property type="evidence" value="ECO:0007669"/>
    <property type="project" value="UniProtKB-UniRule"/>
</dbReference>
<comment type="cofactor">
    <cofactor evidence="12 13 14">
        <name>Zn(2+)</name>
        <dbReference type="ChEBI" id="CHEBI:29105"/>
    </cofactor>
    <text evidence="12 13 14">Binds 1 zinc ion per monomer.</text>
</comment>
<dbReference type="GO" id="GO:0003899">
    <property type="term" value="F:DNA-directed RNA polymerase activity"/>
    <property type="evidence" value="ECO:0007669"/>
    <property type="project" value="UniProtKB-UniRule"/>
</dbReference>
<keyword evidence="2 12" id="KW-0639">Primosome</keyword>
<evidence type="ECO:0000256" key="8">
    <source>
        <dbReference type="ARBA" id="ARBA00022833"/>
    </source>
</evidence>
<dbReference type="EMBL" id="CP039712">
    <property type="protein sequence ID" value="QCI86354.1"/>
    <property type="molecule type" value="Genomic_DNA"/>
</dbReference>
<dbReference type="InterPro" id="IPR037068">
    <property type="entry name" value="DNA_primase_core_N_sf"/>
</dbReference>
<dbReference type="EC" id="2.7.7.101" evidence="12"/>
<gene>
    <name evidence="12" type="primary">dnaG</name>
    <name evidence="16" type="ORF">FA707_04965</name>
</gene>
<evidence type="ECO:0000256" key="5">
    <source>
        <dbReference type="ARBA" id="ARBA00022705"/>
    </source>
</evidence>
<accession>A0A4D7CTE9</accession>
<dbReference type="SUPFAM" id="SSF57783">
    <property type="entry name" value="Zinc beta-ribbon"/>
    <property type="match status" value="1"/>
</dbReference>
<proteinExistence type="inferred from homology"/>
<dbReference type="InterPro" id="IPR002694">
    <property type="entry name" value="Znf_CHC2"/>
</dbReference>
<evidence type="ECO:0000256" key="3">
    <source>
        <dbReference type="ARBA" id="ARBA00022679"/>
    </source>
</evidence>
<evidence type="ECO:0000256" key="10">
    <source>
        <dbReference type="ARBA" id="ARBA00023125"/>
    </source>
</evidence>
<comment type="similarity">
    <text evidence="12 13">Belongs to the DnaG primase family.</text>
</comment>
<evidence type="ECO:0000256" key="14">
    <source>
        <dbReference type="PIRSR" id="PIRSR002811-1"/>
    </source>
</evidence>
<dbReference type="Pfam" id="PF01807">
    <property type="entry name" value="Zn_ribbon_DnaG"/>
    <property type="match status" value="1"/>
</dbReference>
<dbReference type="PANTHER" id="PTHR30313:SF2">
    <property type="entry name" value="DNA PRIMASE"/>
    <property type="match status" value="1"/>
</dbReference>
<dbReference type="InterPro" id="IPR019475">
    <property type="entry name" value="DNA_primase_DnaB-bd"/>
</dbReference>
<keyword evidence="17" id="KW-1185">Reference proteome</keyword>
<dbReference type="RefSeq" id="WP_136953187.1">
    <property type="nucleotide sequence ID" value="NZ_CP039712.1"/>
</dbReference>
<evidence type="ECO:0000313" key="17">
    <source>
        <dbReference type="Proteomes" id="UP000298615"/>
    </source>
</evidence>
<comment type="catalytic activity">
    <reaction evidence="12">
        <text>ssDNA + n NTP = ssDNA/pppN(pN)n-1 hybrid + (n-1) diphosphate.</text>
        <dbReference type="EC" id="2.7.7.101"/>
    </reaction>
</comment>
<evidence type="ECO:0000256" key="11">
    <source>
        <dbReference type="ARBA" id="ARBA00023163"/>
    </source>
</evidence>
<evidence type="ECO:0000256" key="7">
    <source>
        <dbReference type="ARBA" id="ARBA00022771"/>
    </source>
</evidence>
<dbReference type="SMART" id="SM00400">
    <property type="entry name" value="ZnF_CHCC"/>
    <property type="match status" value="1"/>
</dbReference>
<feature type="zinc finger region" description="CHC2-type" evidence="12 14">
    <location>
        <begin position="39"/>
        <end position="63"/>
    </location>
</feature>
<dbReference type="FunFam" id="3.90.580.10:FF:000001">
    <property type="entry name" value="DNA primase"/>
    <property type="match status" value="1"/>
</dbReference>
<keyword evidence="6 12" id="KW-0479">Metal-binding</keyword>
<evidence type="ECO:0000256" key="9">
    <source>
        <dbReference type="ARBA" id="ARBA00022842"/>
    </source>
</evidence>
<evidence type="ECO:0000256" key="6">
    <source>
        <dbReference type="ARBA" id="ARBA00022723"/>
    </source>
</evidence>
<dbReference type="SMART" id="SM00493">
    <property type="entry name" value="TOPRIM"/>
    <property type="match status" value="1"/>
</dbReference>
<dbReference type="InterPro" id="IPR034151">
    <property type="entry name" value="TOPRIM_DnaG_bac"/>
</dbReference>
<dbReference type="KEGG" id="vao:FA707_04965"/>
<dbReference type="SUPFAM" id="SSF56731">
    <property type="entry name" value="DNA primase core"/>
    <property type="match status" value="1"/>
</dbReference>
<evidence type="ECO:0000313" key="16">
    <source>
        <dbReference type="EMBL" id="QCI86354.1"/>
    </source>
</evidence>
<keyword evidence="3 12" id="KW-0808">Transferase</keyword>
<dbReference type="InterPro" id="IPR016136">
    <property type="entry name" value="DNA_helicase_N/primase_C"/>
</dbReference>
<keyword evidence="11 12" id="KW-0804">Transcription</keyword>
<evidence type="ECO:0000256" key="4">
    <source>
        <dbReference type="ARBA" id="ARBA00022695"/>
    </source>
</evidence>